<evidence type="ECO:0000256" key="7">
    <source>
        <dbReference type="ARBA" id="ARBA00022679"/>
    </source>
</evidence>
<evidence type="ECO:0000256" key="11">
    <source>
        <dbReference type="RuleBase" id="RU004516"/>
    </source>
</evidence>
<dbReference type="InterPro" id="IPR050571">
    <property type="entry name" value="Class-IV_PLP-Dep_Aminotrnsfr"/>
</dbReference>
<dbReference type="GO" id="GO:0047810">
    <property type="term" value="F:D-alanine-2-oxoglutarate aminotransferase activity"/>
    <property type="evidence" value="ECO:0007669"/>
    <property type="project" value="UniProtKB-EC"/>
</dbReference>
<protein>
    <recommendedName>
        <fullName evidence="5 12">D-alanine aminotransferase</fullName>
        <ecNumber evidence="4 12">2.6.1.21</ecNumber>
    </recommendedName>
</protein>
<evidence type="ECO:0000313" key="13">
    <source>
        <dbReference type="EMBL" id="OYD09856.1"/>
    </source>
</evidence>
<dbReference type="AlphaFoldDB" id="A0A235BC37"/>
<dbReference type="OrthoDB" id="9805628at2"/>
<dbReference type="Gene3D" id="3.30.470.10">
    <property type="match status" value="1"/>
</dbReference>
<dbReference type="SUPFAM" id="SSF56752">
    <property type="entry name" value="D-aminoacid aminotransferase-like PLP-dependent enzymes"/>
    <property type="match status" value="1"/>
</dbReference>
<comment type="function">
    <text evidence="12">Acts on the D-isomers of alanine, leucine, aspartate, glutamate, aminobutyrate, norvaline and asparagine. The enzyme transfers an amino group from a substrate D-amino acid to the pyridoxal phosphate cofactor to form pyridoxamine and an alpha-keto acid in the first half-reaction.</text>
</comment>
<dbReference type="InterPro" id="IPR018300">
    <property type="entry name" value="Aminotrans_IV_CS"/>
</dbReference>
<keyword evidence="14" id="KW-1185">Reference proteome</keyword>
<dbReference type="GO" id="GO:0046394">
    <property type="term" value="P:carboxylic acid biosynthetic process"/>
    <property type="evidence" value="ECO:0007669"/>
    <property type="project" value="UniProtKB-ARBA"/>
</dbReference>
<comment type="similarity">
    <text evidence="2 10">Belongs to the class-IV pyridoxal-phosphate-dependent aminotransferase family.</text>
</comment>
<evidence type="ECO:0000256" key="12">
    <source>
        <dbReference type="RuleBase" id="RU004520"/>
    </source>
</evidence>
<dbReference type="Proteomes" id="UP000215459">
    <property type="component" value="Unassembled WGS sequence"/>
</dbReference>
<proteinExistence type="inferred from homology"/>
<dbReference type="GO" id="GO:0030170">
    <property type="term" value="F:pyridoxal phosphate binding"/>
    <property type="evidence" value="ECO:0007669"/>
    <property type="project" value="InterPro"/>
</dbReference>
<dbReference type="RefSeq" id="WP_094262958.1">
    <property type="nucleotide sequence ID" value="NZ_NOWF01000001.1"/>
</dbReference>
<dbReference type="GO" id="GO:0005829">
    <property type="term" value="C:cytosol"/>
    <property type="evidence" value="ECO:0007669"/>
    <property type="project" value="TreeGrafter"/>
</dbReference>
<comment type="cofactor">
    <cofactor evidence="1 11">
        <name>pyridoxal 5'-phosphate</name>
        <dbReference type="ChEBI" id="CHEBI:597326"/>
    </cofactor>
</comment>
<evidence type="ECO:0000256" key="1">
    <source>
        <dbReference type="ARBA" id="ARBA00001933"/>
    </source>
</evidence>
<dbReference type="EMBL" id="NOWF01000001">
    <property type="protein sequence ID" value="OYD09856.1"/>
    <property type="molecule type" value="Genomic_DNA"/>
</dbReference>
<keyword evidence="6" id="KW-0032">Aminotransferase</keyword>
<dbReference type="FunFam" id="3.20.10.10:FF:000002">
    <property type="entry name" value="D-alanine aminotransferase"/>
    <property type="match status" value="1"/>
</dbReference>
<dbReference type="FunFam" id="3.30.470.10:FF:000009">
    <property type="entry name" value="D-alanine aminotransferase"/>
    <property type="match status" value="1"/>
</dbReference>
<dbReference type="InterPro" id="IPR043131">
    <property type="entry name" value="BCAT-like_N"/>
</dbReference>
<dbReference type="Pfam" id="PF01063">
    <property type="entry name" value="Aminotran_4"/>
    <property type="match status" value="1"/>
</dbReference>
<organism evidence="13 14">
    <name type="scientific">Paludifilum halophilum</name>
    <dbReference type="NCBI Taxonomy" id="1642702"/>
    <lineage>
        <taxon>Bacteria</taxon>
        <taxon>Bacillati</taxon>
        <taxon>Bacillota</taxon>
        <taxon>Bacilli</taxon>
        <taxon>Bacillales</taxon>
        <taxon>Thermoactinomycetaceae</taxon>
        <taxon>Paludifilum</taxon>
    </lineage>
</organism>
<gene>
    <name evidence="13" type="primary">dat</name>
    <name evidence="13" type="ORF">CHM34_02400</name>
</gene>
<comment type="catalytic activity">
    <reaction evidence="9 12">
        <text>D-alanine + 2-oxoglutarate = D-glutamate + pyruvate</text>
        <dbReference type="Rhea" id="RHEA:15869"/>
        <dbReference type="ChEBI" id="CHEBI:15361"/>
        <dbReference type="ChEBI" id="CHEBI:16810"/>
        <dbReference type="ChEBI" id="CHEBI:29986"/>
        <dbReference type="ChEBI" id="CHEBI:57416"/>
        <dbReference type="EC" id="2.6.1.21"/>
    </reaction>
</comment>
<comment type="caution">
    <text evidence="13">The sequence shown here is derived from an EMBL/GenBank/DDBJ whole genome shotgun (WGS) entry which is preliminary data.</text>
</comment>
<dbReference type="InterPro" id="IPR001544">
    <property type="entry name" value="Aminotrans_IV"/>
</dbReference>
<evidence type="ECO:0000313" key="14">
    <source>
        <dbReference type="Proteomes" id="UP000215459"/>
    </source>
</evidence>
<dbReference type="PANTHER" id="PTHR42743">
    <property type="entry name" value="AMINO-ACID AMINOTRANSFERASE"/>
    <property type="match status" value="1"/>
</dbReference>
<evidence type="ECO:0000256" key="10">
    <source>
        <dbReference type="RuleBase" id="RU004106"/>
    </source>
</evidence>
<dbReference type="PANTHER" id="PTHR42743:SF10">
    <property type="entry name" value="D-ALANINE AMINOTRANSFERASE"/>
    <property type="match status" value="1"/>
</dbReference>
<evidence type="ECO:0000256" key="9">
    <source>
        <dbReference type="ARBA" id="ARBA00047911"/>
    </source>
</evidence>
<evidence type="ECO:0000256" key="8">
    <source>
        <dbReference type="ARBA" id="ARBA00022898"/>
    </source>
</evidence>
<dbReference type="GO" id="GO:0046416">
    <property type="term" value="P:D-amino acid metabolic process"/>
    <property type="evidence" value="ECO:0007669"/>
    <property type="project" value="InterPro"/>
</dbReference>
<dbReference type="GO" id="GO:0008652">
    <property type="term" value="P:amino acid biosynthetic process"/>
    <property type="evidence" value="ECO:0007669"/>
    <property type="project" value="UniProtKB-ARBA"/>
</dbReference>
<evidence type="ECO:0000256" key="5">
    <source>
        <dbReference type="ARBA" id="ARBA00021779"/>
    </source>
</evidence>
<accession>A0A235BC37</accession>
<dbReference type="CDD" id="cd01558">
    <property type="entry name" value="D-AAT_like"/>
    <property type="match status" value="1"/>
</dbReference>
<evidence type="ECO:0000256" key="4">
    <source>
        <dbReference type="ARBA" id="ARBA00012874"/>
    </source>
</evidence>
<keyword evidence="8 11" id="KW-0663">Pyridoxal phosphate</keyword>
<dbReference type="InterPro" id="IPR043132">
    <property type="entry name" value="BCAT-like_C"/>
</dbReference>
<dbReference type="NCBIfam" id="TIGR01121">
    <property type="entry name" value="D_amino_aminoT"/>
    <property type="match status" value="1"/>
</dbReference>
<evidence type="ECO:0000256" key="6">
    <source>
        <dbReference type="ARBA" id="ARBA00022576"/>
    </source>
</evidence>
<evidence type="ECO:0000256" key="3">
    <source>
        <dbReference type="ARBA" id="ARBA00011738"/>
    </source>
</evidence>
<comment type="subunit">
    <text evidence="3">Homodimer.</text>
</comment>
<dbReference type="EC" id="2.6.1.21" evidence="4 12"/>
<reference evidence="13 14" key="1">
    <citation type="submission" date="2017-07" db="EMBL/GenBank/DDBJ databases">
        <title>The genome sequence of Paludifilum halophilum highlights mechanisms for microbial adaptation to high salt environemnts.</title>
        <authorList>
            <person name="Belbahri L."/>
        </authorList>
    </citation>
    <scope>NUCLEOTIDE SEQUENCE [LARGE SCALE GENOMIC DNA]</scope>
    <source>
        <strain evidence="13 14">DSM 102817</strain>
    </source>
</reference>
<dbReference type="InterPro" id="IPR005784">
    <property type="entry name" value="D_amino_transT"/>
</dbReference>
<sequence length="275" mass="31184">MAILYNDRLTERDRIHVDIEDRAYQFGDGIYEVIRVYEGRPFCLSEHIQRFERSAEEIRLQLPYGRKRLEGFLQELIAKNRLKDGTVYLQASRGAAPRSHPFPDGARPVIIAYTQEAPRPLQFLEQGIQATLTKDIRWLRCDIKTLNLLGAVLAKQYAVERGCQEAILHRDGRVTEGSATNVFLVKDGILYTHPANHLILHGITRAVTIEAAKEEGIPCREEAFTTDSLFRADELFVTGTTTEISPVISIDGRKVNKGTPGPITRKLQQAFEKRI</sequence>
<dbReference type="InterPro" id="IPR036038">
    <property type="entry name" value="Aminotransferase-like"/>
</dbReference>
<dbReference type="Gene3D" id="3.20.10.10">
    <property type="entry name" value="D-amino Acid Aminotransferase, subunit A, domain 2"/>
    <property type="match status" value="1"/>
</dbReference>
<keyword evidence="7" id="KW-0808">Transferase</keyword>
<dbReference type="PROSITE" id="PS00770">
    <property type="entry name" value="AA_TRANSFER_CLASS_4"/>
    <property type="match status" value="1"/>
</dbReference>
<evidence type="ECO:0000256" key="2">
    <source>
        <dbReference type="ARBA" id="ARBA00009320"/>
    </source>
</evidence>
<name>A0A235BC37_9BACL</name>